<feature type="compositionally biased region" description="Polar residues" evidence="7">
    <location>
        <begin position="687"/>
        <end position="711"/>
    </location>
</feature>
<feature type="compositionally biased region" description="Low complexity" evidence="7">
    <location>
        <begin position="771"/>
        <end position="784"/>
    </location>
</feature>
<dbReference type="InterPro" id="IPR002219">
    <property type="entry name" value="PKC_DAG/PE"/>
</dbReference>
<dbReference type="GO" id="GO:0043195">
    <property type="term" value="C:terminal bouton"/>
    <property type="evidence" value="ECO:0007669"/>
    <property type="project" value="TreeGrafter"/>
</dbReference>
<dbReference type="GO" id="GO:0008270">
    <property type="term" value="F:zinc ion binding"/>
    <property type="evidence" value="ECO:0007669"/>
    <property type="project" value="UniProtKB-KW"/>
</dbReference>
<feature type="compositionally biased region" description="Polar residues" evidence="7">
    <location>
        <begin position="2313"/>
        <end position="2334"/>
    </location>
</feature>
<feature type="compositionally biased region" description="Polar residues" evidence="7">
    <location>
        <begin position="546"/>
        <end position="557"/>
    </location>
</feature>
<feature type="compositionally biased region" description="Low complexity" evidence="7">
    <location>
        <begin position="1857"/>
        <end position="1887"/>
    </location>
</feature>
<comment type="caution">
    <text evidence="12">The sequence shown here is derived from an EMBL/GenBank/DDBJ whole genome shotgun (WGS) entry which is preliminary data.</text>
</comment>
<feature type="compositionally biased region" description="Polar residues" evidence="7">
    <location>
        <begin position="2444"/>
        <end position="2458"/>
    </location>
</feature>
<feature type="compositionally biased region" description="Polar residues" evidence="7">
    <location>
        <begin position="2672"/>
        <end position="2682"/>
    </location>
</feature>
<feature type="domain" description="MHD1" evidence="10">
    <location>
        <begin position="4591"/>
        <end position="4734"/>
    </location>
</feature>
<feature type="compositionally biased region" description="Polar residues" evidence="7">
    <location>
        <begin position="296"/>
        <end position="309"/>
    </location>
</feature>
<evidence type="ECO:0000259" key="10">
    <source>
        <dbReference type="PROSITE" id="PS51258"/>
    </source>
</evidence>
<dbReference type="PROSITE" id="PS50004">
    <property type="entry name" value="C2"/>
    <property type="match status" value="2"/>
</dbReference>
<dbReference type="PROSITE" id="PS51259">
    <property type="entry name" value="MHD2"/>
    <property type="match status" value="1"/>
</dbReference>
<dbReference type="PROSITE" id="PS00479">
    <property type="entry name" value="ZF_DAG_PE_1"/>
    <property type="match status" value="1"/>
</dbReference>
<feature type="compositionally biased region" description="Polar residues" evidence="7">
    <location>
        <begin position="2193"/>
        <end position="2214"/>
    </location>
</feature>
<feature type="region of interest" description="Disordered" evidence="7">
    <location>
        <begin position="494"/>
        <end position="558"/>
    </location>
</feature>
<feature type="compositionally biased region" description="Low complexity" evidence="7">
    <location>
        <begin position="2513"/>
        <end position="2524"/>
    </location>
</feature>
<dbReference type="GO" id="GO:0005509">
    <property type="term" value="F:calcium ion binding"/>
    <property type="evidence" value="ECO:0007669"/>
    <property type="project" value="InterPro"/>
</dbReference>
<dbReference type="InterPro" id="IPR014770">
    <property type="entry name" value="Munc13_1"/>
</dbReference>
<dbReference type="PROSITE" id="PS50081">
    <property type="entry name" value="ZF_DAG_PE_2"/>
    <property type="match status" value="1"/>
</dbReference>
<keyword evidence="6" id="KW-0106">Calcium</keyword>
<dbReference type="SMART" id="SM01145">
    <property type="entry name" value="DUF1041"/>
    <property type="match status" value="1"/>
</dbReference>
<feature type="compositionally biased region" description="Polar residues" evidence="7">
    <location>
        <begin position="3063"/>
        <end position="3092"/>
    </location>
</feature>
<feature type="compositionally biased region" description="Polar residues" evidence="7">
    <location>
        <begin position="3758"/>
        <end position="3768"/>
    </location>
</feature>
<feature type="compositionally biased region" description="Basic and acidic residues" evidence="7">
    <location>
        <begin position="3769"/>
        <end position="3801"/>
    </location>
</feature>
<feature type="region of interest" description="Disordered" evidence="7">
    <location>
        <begin position="3044"/>
        <end position="3107"/>
    </location>
</feature>
<dbReference type="GO" id="GO:0005543">
    <property type="term" value="F:phospholipid binding"/>
    <property type="evidence" value="ECO:0007669"/>
    <property type="project" value="InterPro"/>
</dbReference>
<feature type="region of interest" description="Disordered" evidence="7">
    <location>
        <begin position="2792"/>
        <end position="2879"/>
    </location>
</feature>
<feature type="compositionally biased region" description="Low complexity" evidence="7">
    <location>
        <begin position="2468"/>
        <end position="2478"/>
    </location>
</feature>
<dbReference type="GO" id="GO:0016082">
    <property type="term" value="P:synaptic vesicle priming"/>
    <property type="evidence" value="ECO:0007669"/>
    <property type="project" value="TreeGrafter"/>
</dbReference>
<feature type="region of interest" description="Disordered" evidence="7">
    <location>
        <begin position="1945"/>
        <end position="2337"/>
    </location>
</feature>
<evidence type="ECO:0000313" key="13">
    <source>
        <dbReference type="Proteomes" id="UP000438429"/>
    </source>
</evidence>
<evidence type="ECO:0000256" key="1">
    <source>
        <dbReference type="ARBA" id="ARBA00022483"/>
    </source>
</evidence>
<keyword evidence="2" id="KW-0479">Metal-binding</keyword>
<dbReference type="GO" id="GO:0042734">
    <property type="term" value="C:presynaptic membrane"/>
    <property type="evidence" value="ECO:0007669"/>
    <property type="project" value="TreeGrafter"/>
</dbReference>
<feature type="compositionally biased region" description="Polar residues" evidence="7">
    <location>
        <begin position="2094"/>
        <end position="2103"/>
    </location>
</feature>
<sequence>MGVEDWENKYKGHNKPQLSDFLDDEEDNVILRMGLPHPEPSHASLRQNTQCSGFLPANYPESYDTIDRRRKKTIRNSGGLFSAEADKMREEAFPSDLALLREKRGELLMRQSVEMQEEEEHMTSCLRPYKNGLLYKTRMWAKNELDHTLENYVAYKKEQDARMRARFHFDLDSSDDLHYMGAEDDIDDITFGAEDFHLENARHYKDRYSLSYEGHAENSQGLREKKCGKVKLGGWTPEPMLSPVEEPSDEYVDPMDELQCLVDTVSEYLAEKEEEISKYGSLPKSSKSRLSSQGSNRTDSFGEEQNGSSKDPRVETQSHTSSDQGVSGVKNAMSSLFSSLTDKVGGGAKQPAPCPQAPAAQSSQFGLTKLLSFIPKSNSSAPVAVVSPVETSPEKTLSSLSSQLPRDAKTQGHNQETEAPPWSQTQTSTKENVAEFVTKPQSAQGNSVLGKLNPLKLLSAGVNGNSADYKYEAETTYSQEDTQLDENCFHQGKQSMTAEGGRKFEKLRSSSQEKHMGQNGDENRNGRQNPVIHNQENVPVPAPARPTSQTQSANSGFFSPFRKSLSSLITPTVPFPPQGAPPVAVYPVFRSTDNPCPQKPVEEPSLSSKPKLPFHSSENVSTQQRPKAEGGLLSGFLKFASNEDVSSSMNTQNPMQSCNDSTSKSTDTFSKSSAVPQESTEKGWFSSIFNPTSASSSLNQNFTSDQQSQDSKVAAGYHAQYASNQKPTAAPHGQQHHAPNQPESQSFLTGLIKGSSTGDISHMGSNQPKQGGLLSGLLKFGSTSDLSGSSQQAAHNNQPPRSNNPPQFPHHSPPQQTSSAPPKGGILSGLLKFSSTENIPHNIQRNTQSNYSGQQQISGEIPQTQPQQKGLLSGLLKFASSENVSGSQTVQHQYNSFEHNKQGFKQQNTPGPDQGPHLRNRMPSKQDVQQHTSKPGFTRQQTVPLQQPPSQQGGLLSGLFKFASADDIHAKRHPSAQQHGVTPTKSDHEHTMAMNTPLSNQNPPQNISTQKTPQGSGLLPGLFKSSSENVAQSPQPGIKQATQQKIKLSHSQTAQIQPECGENQSGVLSGLFNKLTKSSENTDTTCQTSAAQLLHSKTPPQTQLHTDSTQQSSQENADKEKRISQTGQQRFFSGLFSKNVNETSGQMTEQQTSSTKFTDLRSGVLKGTTPDFRRDSCQRVVSESLNPGQSRHALISAPVSVDSESLDLRTSATFERSLRSQASYSSISTGNLSRLQYSGSLQLGHQMAYSTGNIHSLLQSHTTSPINNMQPYIGGSVPSLYGTTRQSIYQDQLSPNSISLSYDENQWIRESALWQQFQNESLNYQFQGQDQVYSQSFEGALLQAPALHYSSFNINQPVTSPAPWQGFVCHQENVGPYELDGHMNGDPYPKREGWNCDVDLQNAEYSPNEEGALNLTNKQQCAEKFGKCHLFNDGSTYSLNGVSYHEGYYEETAPSLSYSANWQYGMDNAVKRQLFHNDGMIHQSQLNLDRPVDSVCLPNAKTEAEDSLYLEDTEWYQQWLALLEQGMWWPADDGDCGYFVYTDHEYIYALLTDIAGEYVYACAPEGESWGNLQQQDSLPSAWLHNEMVVVCGFKIPLYNEDELLWLPGQDHSDSQLVNAPLDLSAAYRKGNQIMNLNLQQFSQIFEDSFLLGQQEVDLTSYSLNKVRMDPRQASNVYEDQCEDVIDLSCHNKGHIGPFWNNQEIKTFLAQKVAVSLNSSPLVNSNQQLLNNCYQPSQRRRSSTGVTVKHADDVTEEEWRKRVSPGEEQPNRQVRKISSLISSFAGKTSQVELNKTNISSCDQATDKHSMNIISSGFQSLKSKIIKEESTFQPESVKQGMQRPGTTKGRILPTVPTISQVTPSSTQSHTTSQKPRLARQTTMAQQAAPPTQPTVPLESKESCIKPLPPGQLATDKPVDIPMEKISEQPQAGFMNFLKSAVGIEETKPDPQISSQASPNQHSKTGSTTSLPGSDPTNKEATGVSNVFGSISSLFSPESSTPQKQQMKPSVTESSLTSVSKPKGIQRQQTMDHGSSISRPQTQPPNKSISQVFSPNSSASLATSRSVTIPQIEKKNEEGGTKPSGGLFGFSIGEMLSGSTAAAQSGPTPQTPASTTAPQEESFGRSILSMLSGPNPPQAATQTGSVPQPHSQSAAPQPPQQESIGKSLLTMFGGSSPQQTPTPDIPQQGTVPPKESPSTGFLSMFSGSNTQQPAAQTGSILGGILSGSSSSAENPMKGLFSIFNESSPSQPQPPATSSQQRVPQSQTPQGEPQTQSKPQAQPQTQNPAATSVFGGMLGGLSSSTESSRKSLFSIFGNPSTSQTPGAGGSANMSSTQGAEAPKEPAKSIISVFNDVMAHPQQNTNSSSAIVTVANERSTVNLQQGSSQLTSVSSSHVPASATISQISSELSSSNASTYPPTDVTVDSTHSYKDDTTIKDTDIASVVPNSQGITVQKETSTNCAAPPKEPPASGMLSMLGGSSPQTSSLQAGFISEGPGKSLLSLFSGPSTEPSARDTGPTPTAPGSAPKDPPAKGLFAAFGSSAPLPTSQPGSSLLGAMFGGSSPQTPTSQTGGSLLGGLFGGSAPQAGPTKTAGSAPQAGTSLLGGLFGGSAPQAVGSQTGGSVLGGIFGGSAASSTATQNSGSFSGLFGRATTQPSTTQNSSSILGGILGGSSPQTSTVQTGTSPLGGILPGASVPNDMPGKSLLSMFGGSVPPASPTVTATTTSSDDSKILTTTLTDTTSEVTVLPKPTDDNKTAPNGTELSLIDTATKSTEQEKTPQQHDDTVQCLEASSCKTDGNATEEVKSQSADKPTTLTKDIPESDICAPAQQPDEGKEPASGPLNQDTIPPKIEEKTPASQSASPVVQGEQMLPETEKSIGDKSVDKVTDFVSSLFKPATASPVGPQQQNKNSLFGLGGTAPQAATGQTGTSILGGIFGGSSTQTAAPQTGGSLMGGLFKGSAPQNGPQTTTTTTTGGSVLGGIFGVGSPAKSVGPQTGGSLLGGMFGGSAATVQSGGSLLGGMFGGVTTQTAGSQTGASILGGIGGSLFGGMGQPPKSSEPMPAEPKSTSTTSQPQIKNENVTPKIAPSNSETGKNQMVDPNLPDKDQVNSDSLKASVVASEAACPETSAVTNTSKSIPCDLTLQMDNTARELSTVDAAVIHERPVVIKGDPESKESDKSVPPYAQQADTAPQVNQLPNNTEPPQAKSLFGFISAQSGTGQSLGSLFSPTIPTGMFPRGHLSGHDEPNTSELLQLSPKTQDLRKKRSQSPKVGQSLHRALQKCLQGADDNDLSSVDTTCSTADLTPSGENSSSDCQDSIGILDKAISGLIERTNNKGDNLEMEDEEAEQGSSNVVEHILKELKGINKIQEEISDLRLYLTSVRGSVDEVSCCVDAVLSEIGELYTGASAASHPSPVSETPHIRRGSLGRQNAITSLYCRETSPVLDCTPSHRTFKHWHIDGNTLSQSDNQTDQENQEQNLNMKMPRPTNADLCYLEFHRGHDYQSTSSLSSYHSSNCPEVGFHSGDTEFDRWPSADMQHSRSGEGGWSEDDICSCANSGEEVDSCLRAWDRCVTEDTQSSTTGHSSHNSSEHLSSLFGLHNNSPSSSPSTVDSRPPRLQTEEENLDSNYAANCPYSYSSGYRTMDACPNEMDSGPSRSLSGSTVLLTDGDDRPSSGHTLDLGSAESLEREWTDPSISRGDGGESLSLVSSEMDSEGTPKTPNVGFDATTFSMAVLTFRSALKGALKKLDGSNPEDGKDVSGSEASPSPIRQASESKEKQSDSEYTERDRSLVENHDQFGTPKEDSEASVYVDYGEAPENLSLILQTSPHQPNLSPGTPTQYHFVEISQVKEECPTDGEPSKLDQTPDCCPPRQSESPKGLVLNTDEVRLSPIRENHVLDEVNQGKPTDASHRERINNFQRILKEKRQTRNRLSKSAQGSQGSHGSQGSQGSQSQDEFIPEYWREDDQVRDEEPNTRQAWVKPGGGSGLYGIDSMPDLRKKKPIPLVSDVSLVQARKAGIASAMAARSSIKDGELKHHVYKKTLQALIYPISCTTPHNFEVWTATTPTYCYECEGLLWGIARQGMRCSECGVKCHEKCQELLNADCLQRAAEKSSKHGAEDKTQNIIMAMKDRMKIRERNKPEIFELIREVFIISKAIHAQQMKTIKQSVLDGTSKWSAKITITVVCAQGLQAKDKTGSSDPYVTVQVGKTKKRTKTIYGNLNPVWEEKFHFECHNSSDRIKVRVWDEDDDIKSRVKQRLKRESDDFLGQSIIEVRTLSGEMDVWYNLEKRTDKSAVSGAIRLQINVEIKGEEKVAPYHVQYTCLHENLFHHSNDALGQGVVKIPDPRGDDAWKVYFDDVAQEIVDEFAMRYGIESIYQAMTHFACLSSKYMCPGVPAVMSTLLANINAFYAHTTASTNVSASDRFAATNFGKERFVKLLDQLHNSLRIDLSTYRNHFPASNKDRLQDLKSTVDLLTSITFFRMKVQELQSPPRASQVVRDCVKACLNSTYDYIFNNCHELYNRQYQPAETHKDEVPLEEQGPSIKNLDFWPKLIMLIVSIIEEDRNSYTPVLNQFPQELSVGKVSAEVMWTLFAQDMKYAMEEHEKHRLCKSTDYMNLHFKVKWLYNEYVKELPNVKDVVPDYPSWFLLFVLQWLEENEDVSIEFMHGALERDKKDGFQQTSEHALFSCSVVDIFTQLNQSFEIIKKLECPDPNVMAQYSRRFSKTIAKVLLQYSAILTKSFPSYIDKENIPCVLMNNVQQLRIQLEKMFESMGAKLMDAEASDLLNELQVKLNNVLDELSGTFGNSFQSRITDCMRQMASLLYQLKGPLNASNKNQVEGDSDNMLRPLMDFLDGKLTLFATVCEKTVLKRVLKELWRIVMSSLEKTIVLPQGNDTFGAQILSAAKELGQLSKLKDHMAGEAKSLSPRQCAVMDVALDTIKQYFHAGGNGLKKAFLEKSPELSSLRHALSLYTQTTDTLIKTFVTTQHAQGSGVDKPIGEVSVQVELYTHPRSGERKVNAKVMGASDLKWQTSGMFRPFAEITVIGPHLSDKKRKFQTKSKNNSWSPKFNESFQFPLGNEDGFECYELQVCIKDYCFGRADRVVGVAVIQLRDIAEKGNCACWCPLGQRVHMDDTGLTAMRILSQRSNDDVAKEFVRLKSETRSAEEGR</sequence>
<keyword evidence="1" id="KW-0268">Exocytosis</keyword>
<keyword evidence="3" id="KW-0677">Repeat</keyword>
<feature type="region of interest" description="Disordered" evidence="7">
    <location>
        <begin position="2939"/>
        <end position="2973"/>
    </location>
</feature>
<feature type="compositionally biased region" description="Polar residues" evidence="7">
    <location>
        <begin position="394"/>
        <end position="404"/>
    </location>
</feature>
<feature type="compositionally biased region" description="Polar residues" evidence="7">
    <location>
        <begin position="1024"/>
        <end position="1064"/>
    </location>
</feature>
<feature type="compositionally biased region" description="Polar residues" evidence="7">
    <location>
        <begin position="644"/>
        <end position="659"/>
    </location>
</feature>
<feature type="compositionally biased region" description="Basic and acidic residues" evidence="7">
    <location>
        <begin position="3524"/>
        <end position="3538"/>
    </location>
</feature>
<dbReference type="FunFam" id="3.30.60.20:FF:000001">
    <property type="entry name" value="Protein unc-13 homolog B"/>
    <property type="match status" value="1"/>
</dbReference>
<dbReference type="CDD" id="cd08395">
    <property type="entry name" value="C2C_Munc13"/>
    <property type="match status" value="1"/>
</dbReference>
<evidence type="ECO:0000256" key="6">
    <source>
        <dbReference type="ARBA" id="ARBA00022837"/>
    </source>
</evidence>
<feature type="compositionally biased region" description="Polar residues" evidence="7">
    <location>
        <begin position="1098"/>
        <end position="1115"/>
    </location>
</feature>
<feature type="region of interest" description="Disordered" evidence="7">
    <location>
        <begin position="2404"/>
        <end position="2426"/>
    </location>
</feature>
<feature type="compositionally biased region" description="Basic and acidic residues" evidence="7">
    <location>
        <begin position="1"/>
        <end position="10"/>
    </location>
</feature>
<evidence type="ECO:0000256" key="2">
    <source>
        <dbReference type="ARBA" id="ARBA00022723"/>
    </source>
</evidence>
<feature type="compositionally biased region" description="Polar residues" evidence="7">
    <location>
        <begin position="2559"/>
        <end position="2568"/>
    </location>
</feature>
<protein>
    <submittedName>
        <fullName evidence="12">Uncharacterized protein</fullName>
    </submittedName>
</protein>
<dbReference type="FunFam" id="1.10.357.50:FF:000001">
    <property type="entry name" value="Protein unc-13 homolog B"/>
    <property type="match status" value="1"/>
</dbReference>
<dbReference type="Gene3D" id="3.30.60.20">
    <property type="match status" value="1"/>
</dbReference>
<feature type="domain" description="Phorbol-ester/DAG-type" evidence="9">
    <location>
        <begin position="4051"/>
        <end position="4101"/>
    </location>
</feature>
<feature type="compositionally biased region" description="Low complexity" evidence="7">
    <location>
        <begin position="3599"/>
        <end position="3609"/>
    </location>
</feature>
<accession>A0A6A4SLA9</accession>
<dbReference type="Gene3D" id="1.10.357.50">
    <property type="match status" value="1"/>
</dbReference>
<dbReference type="SUPFAM" id="SSF57889">
    <property type="entry name" value="Cysteine-rich domain"/>
    <property type="match status" value="1"/>
</dbReference>
<feature type="compositionally biased region" description="Polar residues" evidence="7">
    <location>
        <begin position="2258"/>
        <end position="2274"/>
    </location>
</feature>
<evidence type="ECO:0000256" key="3">
    <source>
        <dbReference type="ARBA" id="ARBA00022737"/>
    </source>
</evidence>
<feature type="region of interest" description="Disordered" evidence="7">
    <location>
        <begin position="2893"/>
        <end position="2913"/>
    </location>
</feature>
<feature type="compositionally biased region" description="Basic and acidic residues" evidence="7">
    <location>
        <begin position="3744"/>
        <end position="3756"/>
    </location>
</feature>
<feature type="region of interest" description="Disordered" evidence="7">
    <location>
        <begin position="970"/>
        <end position="1064"/>
    </location>
</feature>
<dbReference type="FunFam" id="2.60.40.150:FF:000014">
    <property type="entry name" value="protein unc-13 homolog B"/>
    <property type="match status" value="1"/>
</dbReference>
<name>A0A6A4SLA9_SCOMX</name>
<dbReference type="Gene3D" id="2.60.40.150">
    <property type="entry name" value="C2 domain"/>
    <property type="match status" value="2"/>
</dbReference>
<dbReference type="SMART" id="SM00239">
    <property type="entry name" value="C2"/>
    <property type="match status" value="2"/>
</dbReference>
<feature type="compositionally biased region" description="Polar residues" evidence="7">
    <location>
        <begin position="3245"/>
        <end position="3255"/>
    </location>
</feature>
<evidence type="ECO:0000256" key="4">
    <source>
        <dbReference type="ARBA" id="ARBA00022771"/>
    </source>
</evidence>
<dbReference type="CDD" id="cd20859">
    <property type="entry name" value="C1_Munc13-2-like"/>
    <property type="match status" value="1"/>
</dbReference>
<feature type="region of interest" description="Disordered" evidence="7">
    <location>
        <begin position="3744"/>
        <end position="3803"/>
    </location>
</feature>
<dbReference type="Proteomes" id="UP000438429">
    <property type="component" value="Unassembled WGS sequence"/>
</dbReference>
<dbReference type="Pfam" id="PF00168">
    <property type="entry name" value="C2"/>
    <property type="match status" value="2"/>
</dbReference>
<dbReference type="CDD" id="cd04027">
    <property type="entry name" value="C2B_Munc13"/>
    <property type="match status" value="1"/>
</dbReference>
<keyword evidence="4" id="KW-0863">Zinc-finger</keyword>
<dbReference type="PANTHER" id="PTHR10480">
    <property type="entry name" value="PROTEIN UNC-13 HOMOLOG"/>
    <property type="match status" value="1"/>
</dbReference>
<dbReference type="GO" id="GO:0019992">
    <property type="term" value="F:diacylglycerol binding"/>
    <property type="evidence" value="ECO:0007669"/>
    <property type="project" value="InterPro"/>
</dbReference>
<evidence type="ECO:0000313" key="12">
    <source>
        <dbReference type="EMBL" id="KAF0031112.1"/>
    </source>
</evidence>
<feature type="compositionally biased region" description="Low complexity" evidence="7">
    <location>
        <begin position="2275"/>
        <end position="2310"/>
    </location>
</feature>
<dbReference type="GO" id="GO:0098831">
    <property type="term" value="C:presynaptic active zone cytoplasmic component"/>
    <property type="evidence" value="ECO:0007669"/>
    <property type="project" value="TreeGrafter"/>
</dbReference>
<dbReference type="GO" id="GO:0035249">
    <property type="term" value="P:synaptic transmission, glutamatergic"/>
    <property type="evidence" value="ECO:0007669"/>
    <property type="project" value="TreeGrafter"/>
</dbReference>
<feature type="region of interest" description="Disordered" evidence="7">
    <location>
        <begin position="644"/>
        <end position="828"/>
    </location>
</feature>
<dbReference type="SMART" id="SM00109">
    <property type="entry name" value="C1"/>
    <property type="match status" value="1"/>
</dbReference>
<dbReference type="PROSITE" id="PS51258">
    <property type="entry name" value="MHD1"/>
    <property type="match status" value="1"/>
</dbReference>
<feature type="compositionally biased region" description="Low complexity" evidence="7">
    <location>
        <begin position="813"/>
        <end position="822"/>
    </location>
</feature>
<feature type="compositionally biased region" description="Low complexity" evidence="7">
    <location>
        <begin position="280"/>
        <end position="295"/>
    </location>
</feature>
<feature type="compositionally biased region" description="Low complexity" evidence="7">
    <location>
        <begin position="944"/>
        <end position="956"/>
    </location>
</feature>
<dbReference type="InterPro" id="IPR027080">
    <property type="entry name" value="Unc-13"/>
</dbReference>
<feature type="compositionally biased region" description="Polar residues" evidence="7">
    <location>
        <begin position="785"/>
        <end position="795"/>
    </location>
</feature>
<feature type="region of interest" description="Disordered" evidence="7">
    <location>
        <begin position="1096"/>
        <end position="1128"/>
    </location>
</feature>
<gene>
    <name evidence="12" type="ORF">F2P81_015667</name>
</gene>
<feature type="region of interest" description="Disordered" evidence="7">
    <location>
        <begin position="3573"/>
        <end position="3625"/>
    </location>
</feature>
<feature type="region of interest" description="Disordered" evidence="7">
    <location>
        <begin position="275"/>
        <end position="328"/>
    </location>
</feature>
<feature type="compositionally biased region" description="Low complexity" evidence="7">
    <location>
        <begin position="2104"/>
        <end position="2116"/>
    </location>
</feature>
<dbReference type="GO" id="GO:0016081">
    <property type="term" value="P:synaptic vesicle docking"/>
    <property type="evidence" value="ECO:0007669"/>
    <property type="project" value="TreeGrafter"/>
</dbReference>
<dbReference type="InterPro" id="IPR000008">
    <property type="entry name" value="C2_dom"/>
</dbReference>
<feature type="region of interest" description="Disordered" evidence="7">
    <location>
        <begin position="3848"/>
        <end position="3874"/>
    </location>
</feature>
<feature type="domain" description="C2" evidence="8">
    <location>
        <begin position="4157"/>
        <end position="4281"/>
    </location>
</feature>
<dbReference type="PANTHER" id="PTHR10480:SF8">
    <property type="entry name" value="PROTEIN UNC-13 HOMOLOG B"/>
    <property type="match status" value="1"/>
</dbReference>
<dbReference type="Pfam" id="PF00130">
    <property type="entry name" value="C1_1"/>
    <property type="match status" value="1"/>
</dbReference>
<feature type="region of interest" description="Disordered" evidence="7">
    <location>
        <begin position="3891"/>
        <end position="3950"/>
    </location>
</feature>
<feature type="compositionally biased region" description="Basic and acidic residues" evidence="7">
    <location>
        <begin position="500"/>
        <end position="525"/>
    </location>
</feature>
<feature type="compositionally biased region" description="Low complexity" evidence="7">
    <location>
        <begin position="3573"/>
        <end position="3592"/>
    </location>
</feature>
<evidence type="ECO:0000259" key="9">
    <source>
        <dbReference type="PROSITE" id="PS50081"/>
    </source>
</evidence>
<feature type="domain" description="C2" evidence="8">
    <location>
        <begin position="4993"/>
        <end position="5120"/>
    </location>
</feature>
<dbReference type="Pfam" id="PF06292">
    <property type="entry name" value="MUN"/>
    <property type="match status" value="1"/>
</dbReference>
<feature type="compositionally biased region" description="Polar residues" evidence="7">
    <location>
        <begin position="2803"/>
        <end position="2813"/>
    </location>
</feature>
<dbReference type="InterPro" id="IPR035892">
    <property type="entry name" value="C2_domain_sf"/>
</dbReference>
<dbReference type="SUPFAM" id="SSF49562">
    <property type="entry name" value="C2 domain (Calcium/lipid-binding domain, CaLB)"/>
    <property type="match status" value="2"/>
</dbReference>
<evidence type="ECO:0000256" key="7">
    <source>
        <dbReference type="SAM" id="MobiDB-lite"/>
    </source>
</evidence>
<feature type="region of interest" description="Disordered" evidence="7">
    <location>
        <begin position="900"/>
        <end position="956"/>
    </location>
</feature>
<feature type="compositionally biased region" description="Basic and acidic residues" evidence="7">
    <location>
        <begin position="3848"/>
        <end position="3857"/>
    </location>
</feature>
<feature type="region of interest" description="Disordered" evidence="7">
    <location>
        <begin position="1830"/>
        <end position="1914"/>
    </location>
</feature>
<dbReference type="InterPro" id="IPR010439">
    <property type="entry name" value="MUN_dom"/>
</dbReference>
<feature type="domain" description="MHD2" evidence="11">
    <location>
        <begin position="4839"/>
        <end position="4979"/>
    </location>
</feature>
<dbReference type="InterPro" id="IPR014772">
    <property type="entry name" value="Munc13_dom-2"/>
</dbReference>
<keyword evidence="5" id="KW-0862">Zinc</keyword>
<feature type="compositionally biased region" description="Polar residues" evidence="7">
    <location>
        <begin position="616"/>
        <end position="625"/>
    </location>
</feature>
<feature type="compositionally biased region" description="Polar residues" evidence="7">
    <location>
        <begin position="3651"/>
        <end position="3661"/>
    </location>
</feature>
<feature type="region of interest" description="Disordered" evidence="7">
    <location>
        <begin position="843"/>
        <end position="868"/>
    </location>
</feature>
<dbReference type="GO" id="GO:0061789">
    <property type="term" value="P:dense core granule priming"/>
    <property type="evidence" value="ECO:0007669"/>
    <property type="project" value="TreeGrafter"/>
</dbReference>
<dbReference type="GO" id="GO:0031594">
    <property type="term" value="C:neuromuscular junction"/>
    <property type="evidence" value="ECO:0007669"/>
    <property type="project" value="TreeGrafter"/>
</dbReference>
<dbReference type="FunFam" id="2.60.40.150:FF:000002">
    <property type="entry name" value="Protein unc-13 homolog B"/>
    <property type="match status" value="1"/>
</dbReference>
<feature type="compositionally biased region" description="Basic and acidic residues" evidence="7">
    <location>
        <begin position="2870"/>
        <end position="2879"/>
    </location>
</feature>
<feature type="region of interest" description="Disordered" evidence="7">
    <location>
        <begin position="2646"/>
        <end position="2696"/>
    </location>
</feature>
<feature type="compositionally biased region" description="Polar residues" evidence="7">
    <location>
        <begin position="422"/>
        <end position="431"/>
    </location>
</feature>
<feature type="region of interest" description="Disordered" evidence="7">
    <location>
        <begin position="595"/>
        <end position="627"/>
    </location>
</feature>
<dbReference type="GO" id="GO:0005516">
    <property type="term" value="F:calmodulin binding"/>
    <property type="evidence" value="ECO:0007669"/>
    <property type="project" value="TreeGrafter"/>
</dbReference>
<feature type="compositionally biased region" description="Polar residues" evidence="7">
    <location>
        <begin position="975"/>
        <end position="984"/>
    </location>
</feature>
<feature type="compositionally biased region" description="Basic and acidic residues" evidence="7">
    <location>
        <begin position="3904"/>
        <end position="3923"/>
    </location>
</feature>
<feature type="region of interest" description="Disordered" evidence="7">
    <location>
        <begin position="3234"/>
        <end position="3271"/>
    </location>
</feature>
<dbReference type="EMBL" id="VEVO01000014">
    <property type="protein sequence ID" value="KAF0031112.1"/>
    <property type="molecule type" value="Genomic_DNA"/>
</dbReference>
<proteinExistence type="predicted"/>
<feature type="compositionally biased region" description="Polar residues" evidence="7">
    <location>
        <begin position="1949"/>
        <end position="2066"/>
    </location>
</feature>
<feature type="compositionally biased region" description="Polar residues" evidence="7">
    <location>
        <begin position="737"/>
        <end position="769"/>
    </location>
</feature>
<evidence type="ECO:0000256" key="5">
    <source>
        <dbReference type="ARBA" id="ARBA00022833"/>
    </source>
</evidence>
<dbReference type="FunFam" id="1.20.58.1100:FF:000002">
    <property type="entry name" value="Unc-13, isoform C"/>
    <property type="match status" value="1"/>
</dbReference>
<feature type="compositionally biased region" description="Low complexity" evidence="7">
    <location>
        <begin position="660"/>
        <end position="673"/>
    </location>
</feature>
<feature type="compositionally biased region" description="Polar residues" evidence="7">
    <location>
        <begin position="926"/>
        <end position="943"/>
    </location>
</feature>
<feature type="region of interest" description="Disordered" evidence="7">
    <location>
        <begin position="1"/>
        <end position="20"/>
    </location>
</feature>
<dbReference type="Gene3D" id="1.20.58.1100">
    <property type="match status" value="1"/>
</dbReference>
<dbReference type="GO" id="GO:0030672">
    <property type="term" value="C:synaptic vesicle membrane"/>
    <property type="evidence" value="ECO:0007669"/>
    <property type="project" value="TreeGrafter"/>
</dbReference>
<dbReference type="GO" id="GO:0099525">
    <property type="term" value="P:presynaptic dense core vesicle exocytosis"/>
    <property type="evidence" value="ECO:0007669"/>
    <property type="project" value="TreeGrafter"/>
</dbReference>
<feature type="compositionally biased region" description="Polar residues" evidence="7">
    <location>
        <begin position="526"/>
        <end position="537"/>
    </location>
</feature>
<dbReference type="InterPro" id="IPR046349">
    <property type="entry name" value="C1-like_sf"/>
</dbReference>
<dbReference type="InterPro" id="IPR037302">
    <property type="entry name" value="Unc-13_C2B"/>
</dbReference>
<feature type="compositionally biased region" description="Polar residues" evidence="7">
    <location>
        <begin position="993"/>
        <end position="1015"/>
    </location>
</feature>
<feature type="compositionally biased region" description="Low complexity" evidence="7">
    <location>
        <begin position="2650"/>
        <end position="2664"/>
    </location>
</feature>
<feature type="compositionally biased region" description="Low complexity" evidence="7">
    <location>
        <begin position="3933"/>
        <end position="3950"/>
    </location>
</feature>
<feature type="compositionally biased region" description="Pro residues" evidence="7">
    <location>
        <begin position="802"/>
        <end position="812"/>
    </location>
</feature>
<feature type="region of interest" description="Disordered" evidence="7">
    <location>
        <begin position="3524"/>
        <end position="3544"/>
    </location>
</feature>
<dbReference type="GO" id="GO:0017075">
    <property type="term" value="F:syntaxin-1 binding"/>
    <property type="evidence" value="ECO:0007669"/>
    <property type="project" value="TreeGrafter"/>
</dbReference>
<feature type="region of interest" description="Disordered" evidence="7">
    <location>
        <begin position="2444"/>
        <end position="2595"/>
    </location>
</feature>
<reference evidence="12 13" key="1">
    <citation type="submission" date="2019-06" db="EMBL/GenBank/DDBJ databases">
        <title>Draft genomes of female and male turbot (Scophthalmus maximus).</title>
        <authorList>
            <person name="Xu H."/>
            <person name="Xu X.-W."/>
            <person name="Shao C."/>
            <person name="Chen S."/>
        </authorList>
    </citation>
    <scope>NUCLEOTIDE SEQUENCE [LARGE SCALE GENOMIC DNA]</scope>
    <source>
        <strain evidence="12">Ysfricsl-2016a</strain>
        <tissue evidence="12">Blood</tissue>
    </source>
</reference>
<feature type="compositionally biased region" description="Low complexity" evidence="7">
    <location>
        <begin position="2174"/>
        <end position="2187"/>
    </location>
</feature>
<feature type="region of interest" description="Disordered" evidence="7">
    <location>
        <begin position="3642"/>
        <end position="3721"/>
    </location>
</feature>
<feature type="compositionally biased region" description="Polar residues" evidence="7">
    <location>
        <begin position="900"/>
        <end position="911"/>
    </location>
</feature>
<evidence type="ECO:0000259" key="8">
    <source>
        <dbReference type="PROSITE" id="PS50004"/>
    </source>
</evidence>
<organism evidence="12 13">
    <name type="scientific">Scophthalmus maximus</name>
    <name type="common">Turbot</name>
    <name type="synonym">Psetta maxima</name>
    <dbReference type="NCBI Taxonomy" id="52904"/>
    <lineage>
        <taxon>Eukaryota</taxon>
        <taxon>Metazoa</taxon>
        <taxon>Chordata</taxon>
        <taxon>Craniata</taxon>
        <taxon>Vertebrata</taxon>
        <taxon>Euteleostomi</taxon>
        <taxon>Actinopterygii</taxon>
        <taxon>Neopterygii</taxon>
        <taxon>Teleostei</taxon>
        <taxon>Neoteleostei</taxon>
        <taxon>Acanthomorphata</taxon>
        <taxon>Carangaria</taxon>
        <taxon>Pleuronectiformes</taxon>
        <taxon>Pleuronectoidei</taxon>
        <taxon>Scophthalmidae</taxon>
        <taxon>Scophthalmus</taxon>
    </lineage>
</organism>
<feature type="region of interest" description="Disordered" evidence="7">
    <location>
        <begin position="381"/>
        <end position="431"/>
    </location>
</feature>
<feature type="compositionally biased region" description="Low complexity" evidence="7">
    <location>
        <begin position="2404"/>
        <end position="2413"/>
    </location>
</feature>
<evidence type="ECO:0000259" key="11">
    <source>
        <dbReference type="PROSITE" id="PS51259"/>
    </source>
</evidence>